<dbReference type="PANTHER" id="PTHR38600:SF2">
    <property type="entry name" value="SLL0088 PROTEIN"/>
    <property type="match status" value="1"/>
</dbReference>
<dbReference type="PROSITE" id="PS50987">
    <property type="entry name" value="HTH_ARSR_2"/>
    <property type="match status" value="1"/>
</dbReference>
<dbReference type="InterPro" id="IPR011991">
    <property type="entry name" value="ArsR-like_HTH"/>
</dbReference>
<dbReference type="RefSeq" id="WP_241050824.1">
    <property type="nucleotide sequence ID" value="NZ_JAKZBV010000001.1"/>
</dbReference>
<dbReference type="InterPro" id="IPR036388">
    <property type="entry name" value="WH-like_DNA-bd_sf"/>
</dbReference>
<protein>
    <submittedName>
        <fullName evidence="3">Metalloregulator ArsR/SmtB family transcription factor</fullName>
    </submittedName>
</protein>
<dbReference type="SMART" id="SM00418">
    <property type="entry name" value="HTH_ARSR"/>
    <property type="match status" value="1"/>
</dbReference>
<dbReference type="CDD" id="cd00090">
    <property type="entry name" value="HTH_ARSR"/>
    <property type="match status" value="1"/>
</dbReference>
<reference evidence="3 4" key="1">
    <citation type="submission" date="2022-03" db="EMBL/GenBank/DDBJ databases">
        <title>Sinomonas sp. isolated from a soil.</title>
        <authorList>
            <person name="Han J."/>
            <person name="Kim D.-U."/>
        </authorList>
    </citation>
    <scope>NUCLEOTIDE SEQUENCE [LARGE SCALE GENOMIC DNA]</scope>
    <source>
        <strain evidence="3 4">5-5</strain>
    </source>
</reference>
<feature type="compositionally biased region" description="Acidic residues" evidence="1">
    <location>
        <begin position="109"/>
        <end position="121"/>
    </location>
</feature>
<dbReference type="Gene3D" id="1.10.10.10">
    <property type="entry name" value="Winged helix-like DNA-binding domain superfamily/Winged helix DNA-binding domain"/>
    <property type="match status" value="1"/>
</dbReference>
<dbReference type="PRINTS" id="PR00778">
    <property type="entry name" value="HTHARSR"/>
</dbReference>
<dbReference type="InterPro" id="IPR001845">
    <property type="entry name" value="HTH_ArsR_DNA-bd_dom"/>
</dbReference>
<evidence type="ECO:0000313" key="4">
    <source>
        <dbReference type="Proteomes" id="UP001202922"/>
    </source>
</evidence>
<dbReference type="NCBIfam" id="NF033788">
    <property type="entry name" value="HTH_metalloreg"/>
    <property type="match status" value="1"/>
</dbReference>
<organism evidence="3 4">
    <name type="scientific">Sinomonas terrae</name>
    <dbReference type="NCBI Taxonomy" id="2908838"/>
    <lineage>
        <taxon>Bacteria</taxon>
        <taxon>Bacillati</taxon>
        <taxon>Actinomycetota</taxon>
        <taxon>Actinomycetes</taxon>
        <taxon>Micrococcales</taxon>
        <taxon>Micrococcaceae</taxon>
        <taxon>Sinomonas</taxon>
    </lineage>
</organism>
<feature type="domain" description="HTH arsR-type" evidence="2">
    <location>
        <begin position="2"/>
        <end position="96"/>
    </location>
</feature>
<dbReference type="SUPFAM" id="SSF46785">
    <property type="entry name" value="Winged helix' DNA-binding domain"/>
    <property type="match status" value="1"/>
</dbReference>
<evidence type="ECO:0000313" key="3">
    <source>
        <dbReference type="EMBL" id="MCH6468815.1"/>
    </source>
</evidence>
<accession>A0ABS9TWR4</accession>
<dbReference type="Proteomes" id="UP001202922">
    <property type="component" value="Unassembled WGS sequence"/>
</dbReference>
<dbReference type="Pfam" id="PF12840">
    <property type="entry name" value="HTH_20"/>
    <property type="match status" value="1"/>
</dbReference>
<dbReference type="PANTHER" id="PTHR38600">
    <property type="entry name" value="TRANSCRIPTIONAL REGULATORY PROTEIN"/>
    <property type="match status" value="1"/>
</dbReference>
<sequence length="133" mass="15099">MPRQSRETPTDHVFGALAHPVRRDLLAALLEGPQTAQSLADRYEMARPSVAEHLRVLRAVGLVAERQAGRNRYYSLTPEPLSLLRAWLEPYEQFWRGRVSRLAALLDESAQDESAQDESVQDESAQERDTSRD</sequence>
<evidence type="ECO:0000256" key="1">
    <source>
        <dbReference type="SAM" id="MobiDB-lite"/>
    </source>
</evidence>
<gene>
    <name evidence="3" type="ORF">L0M17_02230</name>
</gene>
<dbReference type="EMBL" id="JAKZBV010000001">
    <property type="protein sequence ID" value="MCH6468815.1"/>
    <property type="molecule type" value="Genomic_DNA"/>
</dbReference>
<feature type="region of interest" description="Disordered" evidence="1">
    <location>
        <begin position="108"/>
        <end position="133"/>
    </location>
</feature>
<evidence type="ECO:0000259" key="2">
    <source>
        <dbReference type="PROSITE" id="PS50987"/>
    </source>
</evidence>
<name>A0ABS9TWR4_9MICC</name>
<dbReference type="InterPro" id="IPR036390">
    <property type="entry name" value="WH_DNA-bd_sf"/>
</dbReference>
<comment type="caution">
    <text evidence="3">The sequence shown here is derived from an EMBL/GenBank/DDBJ whole genome shotgun (WGS) entry which is preliminary data.</text>
</comment>
<keyword evidence="4" id="KW-1185">Reference proteome</keyword>
<proteinExistence type="predicted"/>